<dbReference type="PANTHER" id="PTHR10912:SF9">
    <property type="entry name" value="ADP-RIBOSYL CYCLASE_CYCLIC ADP-RIBOSE HYDROLASE"/>
    <property type="match status" value="1"/>
</dbReference>
<reference evidence="8" key="2">
    <citation type="submission" date="2025-08" db="UniProtKB">
        <authorList>
            <consortium name="Ensembl"/>
        </authorList>
    </citation>
    <scope>IDENTIFICATION</scope>
</reference>
<dbReference type="GO" id="GO:0005886">
    <property type="term" value="C:plasma membrane"/>
    <property type="evidence" value="ECO:0007669"/>
    <property type="project" value="TreeGrafter"/>
</dbReference>
<name>A0AAQ4NWB1_GASAC</name>
<dbReference type="Pfam" id="PF02267">
    <property type="entry name" value="Rib_hydrolayse"/>
    <property type="match status" value="1"/>
</dbReference>
<organism evidence="8 9">
    <name type="scientific">Gasterosteus aculeatus aculeatus</name>
    <name type="common">three-spined stickleback</name>
    <dbReference type="NCBI Taxonomy" id="481459"/>
    <lineage>
        <taxon>Eukaryota</taxon>
        <taxon>Metazoa</taxon>
        <taxon>Chordata</taxon>
        <taxon>Craniata</taxon>
        <taxon>Vertebrata</taxon>
        <taxon>Euteleostomi</taxon>
        <taxon>Actinopterygii</taxon>
        <taxon>Neopterygii</taxon>
        <taxon>Teleostei</taxon>
        <taxon>Neoteleostei</taxon>
        <taxon>Acanthomorphata</taxon>
        <taxon>Eupercaria</taxon>
        <taxon>Perciformes</taxon>
        <taxon>Cottioidei</taxon>
        <taxon>Gasterosteales</taxon>
        <taxon>Gasterosteidae</taxon>
        <taxon>Gasterosteus</taxon>
    </lineage>
</organism>
<keyword evidence="5" id="KW-0520">NAD</keyword>
<dbReference type="Gene3D" id="1.20.82.10">
    <property type="entry name" value="ADP Ribosyl Cyclase, Chain A, domain 1"/>
    <property type="match status" value="1"/>
</dbReference>
<keyword evidence="9" id="KW-1185">Reference proteome</keyword>
<dbReference type="SUPFAM" id="SSF52309">
    <property type="entry name" value="N-(deoxy)ribosyltransferase-like"/>
    <property type="match status" value="1"/>
</dbReference>
<protein>
    <recommendedName>
        <fullName evidence="2">ADP-ribosyl cyclase/cyclic ADP-ribose hydrolase</fullName>
        <ecNumber evidence="2">3.2.2.6</ecNumber>
    </recommendedName>
</protein>
<evidence type="ECO:0000256" key="5">
    <source>
        <dbReference type="ARBA" id="ARBA00023027"/>
    </source>
</evidence>
<dbReference type="InterPro" id="IPR003193">
    <property type="entry name" value="ADP-ribosyl_cyclase"/>
</dbReference>
<feature type="transmembrane region" description="Helical" evidence="7">
    <location>
        <begin position="21"/>
        <end position="43"/>
    </location>
</feature>
<dbReference type="GO" id="GO:0030890">
    <property type="term" value="P:positive regulation of B cell proliferation"/>
    <property type="evidence" value="ECO:0007669"/>
    <property type="project" value="TreeGrafter"/>
</dbReference>
<sequence>MQRAESGPAERIRRRRRLVGIGVAVLVLVLLGVVVAVAVTLSLRGNTRTFKETFVARCEDFNGTDCEKIWGLFEEAYVGRDPCKVPVAAYGPLIAAAPFPPKCNQRIFWSKTKAVVHDFTKKRKCFETVEDTLLGSVLDGQTWCGKEGSNETFATGCPGWTDCETSAVRSFWNGASAAFADAACGDVTVMLNGAVATPFYNKSVFATIEVPRFRSPKVRSLKVVLVTQENSLTSCENESLKDLQRKLDGGITYSCKAVPEYVQRVCVRGRLHVSSVWTPCHSLSLSLSAGLRSTTAAPIQRSPADPVGELNKIMKNEAMRREFFLYVGQFDLM</sequence>
<evidence type="ECO:0000256" key="4">
    <source>
        <dbReference type="ARBA" id="ARBA00022801"/>
    </source>
</evidence>
<evidence type="ECO:0000256" key="1">
    <source>
        <dbReference type="ARBA" id="ARBA00005406"/>
    </source>
</evidence>
<keyword evidence="3" id="KW-0808">Transferase</keyword>
<dbReference type="AlphaFoldDB" id="A0AAQ4NWB1"/>
<comment type="similarity">
    <text evidence="1">Belongs to the ADP-ribosyl cyclase family.</text>
</comment>
<evidence type="ECO:0000256" key="2">
    <source>
        <dbReference type="ARBA" id="ARBA00011982"/>
    </source>
</evidence>
<dbReference type="GO" id="GO:0016849">
    <property type="term" value="F:phosphorus-oxygen lyase activity"/>
    <property type="evidence" value="ECO:0007669"/>
    <property type="project" value="TreeGrafter"/>
</dbReference>
<keyword evidence="7" id="KW-0472">Membrane</keyword>
<reference evidence="8" key="3">
    <citation type="submission" date="2025-09" db="UniProtKB">
        <authorList>
            <consortium name="Ensembl"/>
        </authorList>
    </citation>
    <scope>IDENTIFICATION</scope>
</reference>
<dbReference type="GO" id="GO:0016740">
    <property type="term" value="F:transferase activity"/>
    <property type="evidence" value="ECO:0007669"/>
    <property type="project" value="UniProtKB-KW"/>
</dbReference>
<dbReference type="Proteomes" id="UP000007635">
    <property type="component" value="Chromosome XXI"/>
</dbReference>
<keyword evidence="6" id="KW-1015">Disulfide bond</keyword>
<evidence type="ECO:0000256" key="7">
    <source>
        <dbReference type="SAM" id="Phobius"/>
    </source>
</evidence>
<keyword evidence="4" id="KW-0378">Hydrolase</keyword>
<reference evidence="8 9" key="1">
    <citation type="journal article" date="2021" name="G3 (Bethesda)">
        <title>Improved contiguity of the threespine stickleback genome using long-read sequencing.</title>
        <authorList>
            <person name="Nath S."/>
            <person name="Shaw D.E."/>
            <person name="White M.A."/>
        </authorList>
    </citation>
    <scope>NUCLEOTIDE SEQUENCE [LARGE SCALE GENOMIC DNA]</scope>
    <source>
        <strain evidence="8 9">Lake Benthic</strain>
    </source>
</reference>
<dbReference type="EC" id="3.2.2.6" evidence="2"/>
<keyword evidence="7" id="KW-0812">Transmembrane</keyword>
<dbReference type="GeneTree" id="ENSGT00390000017291"/>
<proteinExistence type="inferred from homology"/>
<accession>A0AAQ4NWB1</accession>
<dbReference type="Ensembl" id="ENSGACT00000054633.1">
    <property type="protein sequence ID" value="ENSGACP00000030925.1"/>
    <property type="gene ID" value="ENSGACG00000036635.1"/>
</dbReference>
<dbReference type="Gene3D" id="3.40.50.720">
    <property type="entry name" value="NAD(P)-binding Rossmann-like Domain"/>
    <property type="match status" value="1"/>
</dbReference>
<keyword evidence="7" id="KW-1133">Transmembrane helix</keyword>
<evidence type="ECO:0000256" key="3">
    <source>
        <dbReference type="ARBA" id="ARBA00022679"/>
    </source>
</evidence>
<evidence type="ECO:0000256" key="6">
    <source>
        <dbReference type="ARBA" id="ARBA00023157"/>
    </source>
</evidence>
<evidence type="ECO:0000313" key="9">
    <source>
        <dbReference type="Proteomes" id="UP000007635"/>
    </source>
</evidence>
<dbReference type="GO" id="GO:0061809">
    <property type="term" value="F:NAD+ nucleosidase activity, cyclic ADP-ribose generating"/>
    <property type="evidence" value="ECO:0007669"/>
    <property type="project" value="UniProtKB-EC"/>
</dbReference>
<evidence type="ECO:0000313" key="8">
    <source>
        <dbReference type="Ensembl" id="ENSGACP00000030925.1"/>
    </source>
</evidence>
<dbReference type="PANTHER" id="PTHR10912">
    <property type="entry name" value="ADP-RIBOSYL CYCLASE"/>
    <property type="match status" value="1"/>
</dbReference>